<dbReference type="InterPro" id="IPR017517">
    <property type="entry name" value="Maleyloyr_isom"/>
</dbReference>
<dbReference type="InterPro" id="IPR024344">
    <property type="entry name" value="MDMPI_metal-binding"/>
</dbReference>
<dbReference type="NCBIfam" id="TIGR03083">
    <property type="entry name" value="maleylpyruvate isomerase family mycothiol-dependent enzyme"/>
    <property type="match status" value="1"/>
</dbReference>
<dbReference type="InterPro" id="IPR017520">
    <property type="entry name" value="CHP03086"/>
</dbReference>
<evidence type="ECO:0000313" key="2">
    <source>
        <dbReference type="EMBL" id="MFC4125971.1"/>
    </source>
</evidence>
<gene>
    <name evidence="2" type="ORF">ACFOW8_13640</name>
</gene>
<protein>
    <submittedName>
        <fullName evidence="2">TIGR03086 family metal-binding protein</fullName>
    </submittedName>
</protein>
<dbReference type="EMBL" id="JBHSBA010000006">
    <property type="protein sequence ID" value="MFC4125971.1"/>
    <property type="molecule type" value="Genomic_DNA"/>
</dbReference>
<dbReference type="InterPro" id="IPR034660">
    <property type="entry name" value="DinB/YfiT-like"/>
</dbReference>
<proteinExistence type="predicted"/>
<sequence>MDPHFDFASAAHALATVVAGIADDQLDAPTPCADTTVGAVLAHVVGLTEAFRQAATKEAVGRSVPPSLDDALAADWRTLIPARLDALTTAWRNPAAWDGDTEAGGVIMPAAVMAIVALDEVTIHAWDLAAATGQTLRVDPGYLPILLEFLSETDPSGTPGLFGPVVEVAADAPDLDRLLGLTGRDPGWQPAQAGVREVSSR</sequence>
<dbReference type="Proteomes" id="UP001595767">
    <property type="component" value="Unassembled WGS sequence"/>
</dbReference>
<dbReference type="RefSeq" id="WP_378550887.1">
    <property type="nucleotide sequence ID" value="NZ_JBHSBA010000006.1"/>
</dbReference>
<dbReference type="Pfam" id="PF11716">
    <property type="entry name" value="MDMPI_N"/>
    <property type="match status" value="1"/>
</dbReference>
<evidence type="ECO:0000259" key="1">
    <source>
        <dbReference type="Pfam" id="PF11716"/>
    </source>
</evidence>
<dbReference type="NCBIfam" id="TIGR03086">
    <property type="entry name" value="TIGR03086 family metal-binding protein"/>
    <property type="match status" value="1"/>
</dbReference>
<reference evidence="3" key="1">
    <citation type="journal article" date="2019" name="Int. J. Syst. Evol. Microbiol.">
        <title>The Global Catalogue of Microorganisms (GCM) 10K type strain sequencing project: providing services to taxonomists for standard genome sequencing and annotation.</title>
        <authorList>
            <consortium name="The Broad Institute Genomics Platform"/>
            <consortium name="The Broad Institute Genome Sequencing Center for Infectious Disease"/>
            <person name="Wu L."/>
            <person name="Ma J."/>
        </authorList>
    </citation>
    <scope>NUCLEOTIDE SEQUENCE [LARGE SCALE GENOMIC DNA]</scope>
    <source>
        <strain evidence="3">CGMCC 4.7204</strain>
    </source>
</reference>
<keyword evidence="3" id="KW-1185">Reference proteome</keyword>
<dbReference type="Gene3D" id="1.20.120.450">
    <property type="entry name" value="dinb family like domain"/>
    <property type="match status" value="1"/>
</dbReference>
<comment type="caution">
    <text evidence="2">The sequence shown here is derived from an EMBL/GenBank/DDBJ whole genome shotgun (WGS) entry which is preliminary data.</text>
</comment>
<feature type="domain" description="Mycothiol-dependent maleylpyruvate isomerase metal-binding" evidence="1">
    <location>
        <begin position="8"/>
        <end position="129"/>
    </location>
</feature>
<evidence type="ECO:0000313" key="3">
    <source>
        <dbReference type="Proteomes" id="UP001595767"/>
    </source>
</evidence>
<dbReference type="SUPFAM" id="SSF109854">
    <property type="entry name" value="DinB/YfiT-like putative metalloenzymes"/>
    <property type="match status" value="1"/>
</dbReference>
<organism evidence="2 3">
    <name type="scientific">Nocardia rhizosphaerae</name>
    <dbReference type="NCBI Taxonomy" id="1691571"/>
    <lineage>
        <taxon>Bacteria</taxon>
        <taxon>Bacillati</taxon>
        <taxon>Actinomycetota</taxon>
        <taxon>Actinomycetes</taxon>
        <taxon>Mycobacteriales</taxon>
        <taxon>Nocardiaceae</taxon>
        <taxon>Nocardia</taxon>
    </lineage>
</organism>
<accession>A0ABV8L5H4</accession>
<name>A0ABV8L5H4_9NOCA</name>